<evidence type="ECO:0000313" key="2">
    <source>
        <dbReference type="Proteomes" id="UP001295684"/>
    </source>
</evidence>
<keyword evidence="2" id="KW-1185">Reference proteome</keyword>
<dbReference type="Proteomes" id="UP001295684">
    <property type="component" value="Unassembled WGS sequence"/>
</dbReference>
<proteinExistence type="predicted"/>
<organism evidence="1 2">
    <name type="scientific">Euplotes crassus</name>
    <dbReference type="NCBI Taxonomy" id="5936"/>
    <lineage>
        <taxon>Eukaryota</taxon>
        <taxon>Sar</taxon>
        <taxon>Alveolata</taxon>
        <taxon>Ciliophora</taxon>
        <taxon>Intramacronucleata</taxon>
        <taxon>Spirotrichea</taxon>
        <taxon>Hypotrichia</taxon>
        <taxon>Euplotida</taxon>
        <taxon>Euplotidae</taxon>
        <taxon>Moneuplotes</taxon>
    </lineage>
</organism>
<reference evidence="1" key="1">
    <citation type="submission" date="2023-07" db="EMBL/GenBank/DDBJ databases">
        <authorList>
            <consortium name="AG Swart"/>
            <person name="Singh M."/>
            <person name="Singh A."/>
            <person name="Seah K."/>
            <person name="Emmerich C."/>
        </authorList>
    </citation>
    <scope>NUCLEOTIDE SEQUENCE</scope>
    <source>
        <strain evidence="1">DP1</strain>
    </source>
</reference>
<name>A0AAD1XR89_EUPCR</name>
<evidence type="ECO:0000313" key="1">
    <source>
        <dbReference type="EMBL" id="CAI2377319.1"/>
    </source>
</evidence>
<accession>A0AAD1XR89</accession>
<sequence length="222" mass="25608">MNSSTDTKIFSVLSKAREELESLKANLKKISKRNKKFWKWNTDMEKKIAELVAEYYEINTLEDLFDPRIEALSQDIIIPPYQICDSLSCTMASISSVTMQFQGEFKDKIYMFSLNKKPEKDIFFFFGSLESSEQILLFREKDMIKDKVPENDTPLVKAFSCLSGTETIKERLSSIASEIIILRVDVDLEKIKDTETFNAPVTRVKVIEGINYGLEYSMISNE</sequence>
<dbReference type="EMBL" id="CAMPGE010018951">
    <property type="protein sequence ID" value="CAI2377319.1"/>
    <property type="molecule type" value="Genomic_DNA"/>
</dbReference>
<dbReference type="AlphaFoldDB" id="A0AAD1XR89"/>
<comment type="caution">
    <text evidence="1">The sequence shown here is derived from an EMBL/GenBank/DDBJ whole genome shotgun (WGS) entry which is preliminary data.</text>
</comment>
<gene>
    <name evidence="1" type="ORF">ECRASSUSDP1_LOCUS18703</name>
</gene>
<protein>
    <submittedName>
        <fullName evidence="1">Uncharacterized protein</fullName>
    </submittedName>
</protein>